<keyword evidence="2" id="KW-0812">Transmembrane</keyword>
<keyword evidence="2" id="KW-1133">Transmembrane helix</keyword>
<dbReference type="PANTHER" id="PTHR35734:SF1">
    <property type="entry name" value="OS01G0805200 PROTEIN"/>
    <property type="match status" value="1"/>
</dbReference>
<reference evidence="3" key="1">
    <citation type="submission" date="2021-01" db="EMBL/GenBank/DDBJ databases">
        <authorList>
            <person name="Corre E."/>
            <person name="Pelletier E."/>
            <person name="Niang G."/>
            <person name="Scheremetjew M."/>
            <person name="Finn R."/>
            <person name="Kale V."/>
            <person name="Holt S."/>
            <person name="Cochrane G."/>
            <person name="Meng A."/>
            <person name="Brown T."/>
            <person name="Cohen L."/>
        </authorList>
    </citation>
    <scope>NUCLEOTIDE SEQUENCE</scope>
    <source>
        <strain evidence="3">CCMP722</strain>
    </source>
</reference>
<dbReference type="PANTHER" id="PTHR35734">
    <property type="entry name" value="OS01G0805200 PROTEIN"/>
    <property type="match status" value="1"/>
</dbReference>
<dbReference type="InterPro" id="IPR021562">
    <property type="entry name" value="DUF3007"/>
</dbReference>
<gene>
    <name evidence="3" type="ORF">POBO1169_LOCUS17435</name>
</gene>
<sequence>MAALCTARFAQIVPASIRAPARADATSRCVARASARAGQGRVSLPSQGSNVFSKSSASLRRSGSPATSRGNRLVVRAAEEKEFKQNTEFGYSRKDVLLIGFGLLVAGFGSYYGMLAAGVDLVVAGNIEILVFVLGLTVAWTASYVFRVAKKDMTYVKQLKDYEDAVMAKRLEEMPEAEIEALLSEMDDTKK</sequence>
<feature type="transmembrane region" description="Helical" evidence="2">
    <location>
        <begin position="129"/>
        <end position="149"/>
    </location>
</feature>
<feature type="compositionally biased region" description="Low complexity" evidence="1">
    <location>
        <begin position="53"/>
        <end position="64"/>
    </location>
</feature>
<name>A0A7S0WV90_9CHLO</name>
<evidence type="ECO:0000256" key="1">
    <source>
        <dbReference type="SAM" id="MobiDB-lite"/>
    </source>
</evidence>
<dbReference type="AlphaFoldDB" id="A0A7S0WV90"/>
<feature type="transmembrane region" description="Helical" evidence="2">
    <location>
        <begin position="96"/>
        <end position="117"/>
    </location>
</feature>
<feature type="region of interest" description="Disordered" evidence="1">
    <location>
        <begin position="40"/>
        <end position="70"/>
    </location>
</feature>
<dbReference type="Pfam" id="PF11460">
    <property type="entry name" value="DUF3007"/>
    <property type="match status" value="1"/>
</dbReference>
<keyword evidence="2" id="KW-0472">Membrane</keyword>
<accession>A0A7S0WV90</accession>
<protein>
    <submittedName>
        <fullName evidence="3">Uncharacterized protein</fullName>
    </submittedName>
</protein>
<evidence type="ECO:0000256" key="2">
    <source>
        <dbReference type="SAM" id="Phobius"/>
    </source>
</evidence>
<organism evidence="3">
    <name type="scientific">Pyramimonas obovata</name>
    <dbReference type="NCBI Taxonomy" id="1411642"/>
    <lineage>
        <taxon>Eukaryota</taxon>
        <taxon>Viridiplantae</taxon>
        <taxon>Chlorophyta</taxon>
        <taxon>Pyramimonadophyceae</taxon>
        <taxon>Pyramimonadales</taxon>
        <taxon>Pyramimonadaceae</taxon>
        <taxon>Pyramimonas</taxon>
        <taxon>Pyramimonas incertae sedis</taxon>
    </lineage>
</organism>
<dbReference type="EMBL" id="HBFA01034789">
    <property type="protein sequence ID" value="CAD8685831.1"/>
    <property type="molecule type" value="Transcribed_RNA"/>
</dbReference>
<evidence type="ECO:0000313" key="3">
    <source>
        <dbReference type="EMBL" id="CAD8685831.1"/>
    </source>
</evidence>
<proteinExistence type="predicted"/>